<feature type="region of interest" description="Disordered" evidence="1">
    <location>
        <begin position="58"/>
        <end position="105"/>
    </location>
</feature>
<dbReference type="Proteomes" id="UP001066276">
    <property type="component" value="Chromosome 6"/>
</dbReference>
<name>A0AAV7QUN5_PLEWA</name>
<accession>A0AAV7QUN5</accession>
<feature type="compositionally biased region" description="Basic residues" evidence="1">
    <location>
        <begin position="95"/>
        <end position="105"/>
    </location>
</feature>
<dbReference type="EMBL" id="JANPWB010000010">
    <property type="protein sequence ID" value="KAJ1143529.1"/>
    <property type="molecule type" value="Genomic_DNA"/>
</dbReference>
<evidence type="ECO:0000313" key="2">
    <source>
        <dbReference type="EMBL" id="KAJ1143529.1"/>
    </source>
</evidence>
<proteinExistence type="predicted"/>
<sequence length="105" mass="11546">MPSEDQKTHVELPKQGGSISFSLWLLPYCRVIGAAPRGPKLRPLRLLSRFCFTLPSRERKGGEKEWAQPGKSAMPPPLCADQNSGELSAADSRGHHVPTKPIAHH</sequence>
<comment type="caution">
    <text evidence="2">The sequence shown here is derived from an EMBL/GenBank/DDBJ whole genome shotgun (WGS) entry which is preliminary data.</text>
</comment>
<evidence type="ECO:0000256" key="1">
    <source>
        <dbReference type="SAM" id="MobiDB-lite"/>
    </source>
</evidence>
<dbReference type="AlphaFoldDB" id="A0AAV7QUN5"/>
<gene>
    <name evidence="2" type="ORF">NDU88_009837</name>
</gene>
<protein>
    <submittedName>
        <fullName evidence="2">Uncharacterized protein</fullName>
    </submittedName>
</protein>
<evidence type="ECO:0000313" key="3">
    <source>
        <dbReference type="Proteomes" id="UP001066276"/>
    </source>
</evidence>
<reference evidence="2" key="1">
    <citation type="journal article" date="2022" name="bioRxiv">
        <title>Sequencing and chromosome-scale assembly of the giantPleurodeles waltlgenome.</title>
        <authorList>
            <person name="Brown T."/>
            <person name="Elewa A."/>
            <person name="Iarovenko S."/>
            <person name="Subramanian E."/>
            <person name="Araus A.J."/>
            <person name="Petzold A."/>
            <person name="Susuki M."/>
            <person name="Suzuki K.-i.T."/>
            <person name="Hayashi T."/>
            <person name="Toyoda A."/>
            <person name="Oliveira C."/>
            <person name="Osipova E."/>
            <person name="Leigh N.D."/>
            <person name="Simon A."/>
            <person name="Yun M.H."/>
        </authorList>
    </citation>
    <scope>NUCLEOTIDE SEQUENCE</scope>
    <source>
        <strain evidence="2">20211129_DDA</strain>
        <tissue evidence="2">Liver</tissue>
    </source>
</reference>
<organism evidence="2 3">
    <name type="scientific">Pleurodeles waltl</name>
    <name type="common">Iberian ribbed newt</name>
    <dbReference type="NCBI Taxonomy" id="8319"/>
    <lineage>
        <taxon>Eukaryota</taxon>
        <taxon>Metazoa</taxon>
        <taxon>Chordata</taxon>
        <taxon>Craniata</taxon>
        <taxon>Vertebrata</taxon>
        <taxon>Euteleostomi</taxon>
        <taxon>Amphibia</taxon>
        <taxon>Batrachia</taxon>
        <taxon>Caudata</taxon>
        <taxon>Salamandroidea</taxon>
        <taxon>Salamandridae</taxon>
        <taxon>Pleurodelinae</taxon>
        <taxon>Pleurodeles</taxon>
    </lineage>
</organism>
<keyword evidence="3" id="KW-1185">Reference proteome</keyword>